<dbReference type="CDD" id="cd07721">
    <property type="entry name" value="yflN-like_MBL-fold"/>
    <property type="match status" value="1"/>
</dbReference>
<dbReference type="InterPro" id="IPR036866">
    <property type="entry name" value="RibonucZ/Hydroxyglut_hydro"/>
</dbReference>
<dbReference type="Gene3D" id="3.60.15.10">
    <property type="entry name" value="Ribonuclease Z/Hydroxyacylglutathione hydrolase-like"/>
    <property type="match status" value="1"/>
</dbReference>
<sequence length="286" mass="31760">METGMHYGKDYKTIPATSVKSGEGVEVVPDVYCYTVQIVNLCFIGDSATNEFVIVDTGTPNRSKEIIAAAEERFGPDCRPKAIILTHGHFDHVGSVIELINHWHIPAYAHPLEMPYLTGQKNYPEPDYTVEGGLVAKMSPIFPIDAIDLDGHVKLLPEDGSVPYLSAFKWIHVPGHAPGQVALFREEDRLLLAADAFVTVKQEDLYKVITQKQEISGPPRYLTTDWKAAKNSVIKLAELKPNIAITGHGKPMTGDQLSESLDRLVRDFDEIAVPKHGRYVSERNET</sequence>
<name>A0ABW4NLB4_9LACT</name>
<dbReference type="InterPro" id="IPR050855">
    <property type="entry name" value="NDM-1-like"/>
</dbReference>
<dbReference type="InterPro" id="IPR001279">
    <property type="entry name" value="Metallo-B-lactamas"/>
</dbReference>
<evidence type="ECO:0000259" key="1">
    <source>
        <dbReference type="SMART" id="SM00849"/>
    </source>
</evidence>
<proteinExistence type="predicted"/>
<dbReference type="SMART" id="SM00849">
    <property type="entry name" value="Lactamase_B"/>
    <property type="match status" value="1"/>
</dbReference>
<evidence type="ECO:0000313" key="3">
    <source>
        <dbReference type="Proteomes" id="UP001597285"/>
    </source>
</evidence>
<evidence type="ECO:0000313" key="2">
    <source>
        <dbReference type="EMBL" id="MFD1799220.1"/>
    </source>
</evidence>
<comment type="caution">
    <text evidence="2">The sequence shown here is derived from an EMBL/GenBank/DDBJ whole genome shotgun (WGS) entry which is preliminary data.</text>
</comment>
<dbReference type="RefSeq" id="WP_058918908.1">
    <property type="nucleotide sequence ID" value="NZ_JBHSQC010000004.1"/>
</dbReference>
<dbReference type="PANTHER" id="PTHR42951:SF17">
    <property type="entry name" value="METALLO-BETA-LACTAMASE DOMAIN-CONTAINING PROTEIN"/>
    <property type="match status" value="1"/>
</dbReference>
<dbReference type="Pfam" id="PF00753">
    <property type="entry name" value="Lactamase_B"/>
    <property type="match status" value="1"/>
</dbReference>
<gene>
    <name evidence="2" type="ORF">ACFSBK_05010</name>
</gene>
<protein>
    <submittedName>
        <fullName evidence="2">MBL fold metallo-hydrolase</fullName>
    </submittedName>
</protein>
<dbReference type="EMBL" id="JBHUFF010000009">
    <property type="protein sequence ID" value="MFD1799220.1"/>
    <property type="molecule type" value="Genomic_DNA"/>
</dbReference>
<organism evidence="2 3">
    <name type="scientific">Carnobacterium antarcticum</name>
    <dbReference type="NCBI Taxonomy" id="2126436"/>
    <lineage>
        <taxon>Bacteria</taxon>
        <taxon>Bacillati</taxon>
        <taxon>Bacillota</taxon>
        <taxon>Bacilli</taxon>
        <taxon>Lactobacillales</taxon>
        <taxon>Carnobacteriaceae</taxon>
        <taxon>Carnobacterium</taxon>
    </lineage>
</organism>
<dbReference type="PANTHER" id="PTHR42951">
    <property type="entry name" value="METALLO-BETA-LACTAMASE DOMAIN-CONTAINING"/>
    <property type="match status" value="1"/>
</dbReference>
<feature type="domain" description="Metallo-beta-lactamase" evidence="1">
    <location>
        <begin position="38"/>
        <end position="248"/>
    </location>
</feature>
<reference evidence="3" key="1">
    <citation type="journal article" date="2019" name="Int. J. Syst. Evol. Microbiol.">
        <title>The Global Catalogue of Microorganisms (GCM) 10K type strain sequencing project: providing services to taxonomists for standard genome sequencing and annotation.</title>
        <authorList>
            <consortium name="The Broad Institute Genomics Platform"/>
            <consortium name="The Broad Institute Genome Sequencing Center for Infectious Disease"/>
            <person name="Wu L."/>
            <person name="Ma J."/>
        </authorList>
    </citation>
    <scope>NUCLEOTIDE SEQUENCE [LARGE SCALE GENOMIC DNA]</scope>
    <source>
        <strain evidence="3">KCTC 42143</strain>
    </source>
</reference>
<accession>A0ABW4NLB4</accession>
<dbReference type="Proteomes" id="UP001597285">
    <property type="component" value="Unassembled WGS sequence"/>
</dbReference>
<keyword evidence="3" id="KW-1185">Reference proteome</keyword>
<dbReference type="SUPFAM" id="SSF56281">
    <property type="entry name" value="Metallo-hydrolase/oxidoreductase"/>
    <property type="match status" value="1"/>
</dbReference>